<evidence type="ECO:0000256" key="3">
    <source>
        <dbReference type="ARBA" id="ARBA00022630"/>
    </source>
</evidence>
<dbReference type="Proteomes" id="UP000433309">
    <property type="component" value="Unassembled WGS sequence"/>
</dbReference>
<accession>A0A6I2L925</accession>
<dbReference type="Gene3D" id="3.40.30.120">
    <property type="match status" value="1"/>
</dbReference>
<evidence type="ECO:0000256" key="2">
    <source>
        <dbReference type="ARBA" id="ARBA00007801"/>
    </source>
</evidence>
<dbReference type="PANTHER" id="PTHR43004:SF19">
    <property type="entry name" value="BINDING MONOOXYGENASE, PUTATIVE (JCVI)-RELATED"/>
    <property type="match status" value="1"/>
</dbReference>
<dbReference type="Pfam" id="PF01494">
    <property type="entry name" value="FAD_binding_3"/>
    <property type="match status" value="1"/>
</dbReference>
<evidence type="ECO:0000256" key="4">
    <source>
        <dbReference type="ARBA" id="ARBA00022827"/>
    </source>
</evidence>
<sequence>MCKIHSLKESSMHTDILISGAGAAGLTLAIDLARRGIPFLLIDQAPAPFAGSRGKGIQPRTLEIFEALEVADRMIAAGGPYPVQRHYRADGGHDDEAAVQSVAATPSEPYGQPLMLPQSLTEGILRARLAELGHAPHYAHTLSGFEQDDCGVTARVQRTGGEIEVRARYLIGADGGRSFVRKTLGIDFPGESLNARAVVADLTLSGLTRDAWHRWGKGANQISLCPLQGTQLFQLQMPIPLEGEFDLSDAGIAAAIAARTGRSDIVVDAVHWRSDYAMSARLAERYRVGCIFLAGDAAHVHPPTGGQGLNTSVQDAWNLGWKLAAVLHGADAALLDTYEAERREIAAGMLGMSTRLLDAARAGDLRRGREQQQLDLGYPDSSLSLDERDDDAPLRAGYRAPDAPLTGAGGQPRRLFSLLNSGEWIMLRYEADTPAVFSARRGLRIVTIGERGELRDHAGHLRDAYGLHTGDIALLRPDGYVAALTHDEHSPALATYIEKLVG</sequence>
<dbReference type="Gene3D" id="3.30.70.2450">
    <property type="match status" value="1"/>
</dbReference>
<evidence type="ECO:0000256" key="5">
    <source>
        <dbReference type="SAM" id="MobiDB-lite"/>
    </source>
</evidence>
<gene>
    <name evidence="7" type="ORF">GJ699_22475</name>
</gene>
<dbReference type="SUPFAM" id="SSF51905">
    <property type="entry name" value="FAD/NAD(P)-binding domain"/>
    <property type="match status" value="1"/>
</dbReference>
<proteinExistence type="inferred from homology"/>
<dbReference type="InterPro" id="IPR036249">
    <property type="entry name" value="Thioredoxin-like_sf"/>
</dbReference>
<evidence type="ECO:0000313" key="7">
    <source>
        <dbReference type="EMBL" id="MRW92769.1"/>
    </source>
</evidence>
<dbReference type="PANTHER" id="PTHR43004">
    <property type="entry name" value="TRK SYSTEM POTASSIUM UPTAKE PROTEIN"/>
    <property type="match status" value="1"/>
</dbReference>
<dbReference type="NCBIfam" id="NF004832">
    <property type="entry name" value="PRK06184.1"/>
    <property type="match status" value="1"/>
</dbReference>
<protein>
    <submittedName>
        <fullName evidence="7">2-polyprenyl-6-methoxyphenol hydroxylase</fullName>
    </submittedName>
</protein>
<reference evidence="7 8" key="1">
    <citation type="submission" date="2019-11" db="EMBL/GenBank/DDBJ databases">
        <title>Novel species isolated from a subtropical stream in China.</title>
        <authorList>
            <person name="Lu H."/>
        </authorList>
    </citation>
    <scope>NUCLEOTIDE SEQUENCE [LARGE SCALE GENOMIC DNA]</scope>
    <source>
        <strain evidence="7 8">FT80W</strain>
    </source>
</reference>
<feature type="domain" description="FAD-binding" evidence="6">
    <location>
        <begin position="14"/>
        <end position="350"/>
    </location>
</feature>
<keyword evidence="8" id="KW-1185">Reference proteome</keyword>
<comment type="similarity">
    <text evidence="2">Belongs to the PheA/TfdB FAD monooxygenase family.</text>
</comment>
<keyword evidence="4" id="KW-0274">FAD</keyword>
<dbReference type="InterPro" id="IPR036188">
    <property type="entry name" value="FAD/NAD-bd_sf"/>
</dbReference>
<keyword evidence="3" id="KW-0285">Flavoprotein</keyword>
<name>A0A6I2L925_9BURK</name>
<dbReference type="Gene3D" id="3.50.50.60">
    <property type="entry name" value="FAD/NAD(P)-binding domain"/>
    <property type="match status" value="1"/>
</dbReference>
<evidence type="ECO:0000256" key="1">
    <source>
        <dbReference type="ARBA" id="ARBA00001974"/>
    </source>
</evidence>
<comment type="cofactor">
    <cofactor evidence="1">
        <name>FAD</name>
        <dbReference type="ChEBI" id="CHEBI:57692"/>
    </cofactor>
</comment>
<dbReference type="GO" id="GO:0071949">
    <property type="term" value="F:FAD binding"/>
    <property type="evidence" value="ECO:0007669"/>
    <property type="project" value="InterPro"/>
</dbReference>
<dbReference type="SUPFAM" id="SSF52833">
    <property type="entry name" value="Thioredoxin-like"/>
    <property type="match status" value="1"/>
</dbReference>
<feature type="region of interest" description="Disordered" evidence="5">
    <location>
        <begin position="368"/>
        <end position="406"/>
    </location>
</feature>
<dbReference type="AlphaFoldDB" id="A0A6I2L925"/>
<dbReference type="InterPro" id="IPR050641">
    <property type="entry name" value="RIFMO-like"/>
</dbReference>
<evidence type="ECO:0000259" key="6">
    <source>
        <dbReference type="Pfam" id="PF01494"/>
    </source>
</evidence>
<dbReference type="GO" id="GO:0016709">
    <property type="term" value="F:oxidoreductase activity, acting on paired donors, with incorporation or reduction of molecular oxygen, NAD(P)H as one donor, and incorporation of one atom of oxygen"/>
    <property type="evidence" value="ECO:0007669"/>
    <property type="project" value="UniProtKB-ARBA"/>
</dbReference>
<dbReference type="PRINTS" id="PR00420">
    <property type="entry name" value="RNGMNOXGNASE"/>
</dbReference>
<dbReference type="InterPro" id="IPR002938">
    <property type="entry name" value="FAD-bd"/>
</dbReference>
<dbReference type="Pfam" id="PF21274">
    <property type="entry name" value="Rng_hyd_C"/>
    <property type="match status" value="1"/>
</dbReference>
<evidence type="ECO:0000313" key="8">
    <source>
        <dbReference type="Proteomes" id="UP000433309"/>
    </source>
</evidence>
<dbReference type="EMBL" id="WKJK01000012">
    <property type="protein sequence ID" value="MRW92769.1"/>
    <property type="molecule type" value="Genomic_DNA"/>
</dbReference>
<organism evidence="7 8">
    <name type="scientific">Duganella guangzhouensis</name>
    <dbReference type="NCBI Taxonomy" id="2666084"/>
    <lineage>
        <taxon>Bacteria</taxon>
        <taxon>Pseudomonadati</taxon>
        <taxon>Pseudomonadota</taxon>
        <taxon>Betaproteobacteria</taxon>
        <taxon>Burkholderiales</taxon>
        <taxon>Oxalobacteraceae</taxon>
        <taxon>Telluria group</taxon>
        <taxon>Duganella</taxon>
    </lineage>
</organism>
<comment type="caution">
    <text evidence="7">The sequence shown here is derived from an EMBL/GenBank/DDBJ whole genome shotgun (WGS) entry which is preliminary data.</text>
</comment>